<proteinExistence type="predicted"/>
<dbReference type="Proteomes" id="UP000215914">
    <property type="component" value="Chromosome 17"/>
</dbReference>
<dbReference type="AlphaFoldDB" id="A0A251RRZ6"/>
<organism evidence="1 2">
    <name type="scientific">Helianthus annuus</name>
    <name type="common">Common sunflower</name>
    <dbReference type="NCBI Taxonomy" id="4232"/>
    <lineage>
        <taxon>Eukaryota</taxon>
        <taxon>Viridiplantae</taxon>
        <taxon>Streptophyta</taxon>
        <taxon>Embryophyta</taxon>
        <taxon>Tracheophyta</taxon>
        <taxon>Spermatophyta</taxon>
        <taxon>Magnoliopsida</taxon>
        <taxon>eudicotyledons</taxon>
        <taxon>Gunneridae</taxon>
        <taxon>Pentapetalae</taxon>
        <taxon>asterids</taxon>
        <taxon>campanulids</taxon>
        <taxon>Asterales</taxon>
        <taxon>Asteraceae</taxon>
        <taxon>Asteroideae</taxon>
        <taxon>Heliantheae alliance</taxon>
        <taxon>Heliantheae</taxon>
        <taxon>Helianthus</taxon>
    </lineage>
</organism>
<sequence>MGTYLLQSRFIDAFAQMSLHSGNLMNCTIEKGSMVVVFQGLLVVGQGTHKNSELKHSPTQRTRLESPTFRRKFRNVLLEDPIFW</sequence>
<keyword evidence="2" id="KW-1185">Reference proteome</keyword>
<dbReference type="InParanoid" id="A0A251RRZ6"/>
<evidence type="ECO:0000313" key="1">
    <source>
        <dbReference type="EMBL" id="OTF86981.1"/>
    </source>
</evidence>
<name>A0A251RRZ6_HELAN</name>
<dbReference type="EMBL" id="CM007906">
    <property type="protein sequence ID" value="OTF86981.1"/>
    <property type="molecule type" value="Genomic_DNA"/>
</dbReference>
<reference evidence="2" key="1">
    <citation type="journal article" date="2017" name="Nature">
        <title>The sunflower genome provides insights into oil metabolism, flowering and Asterid evolution.</title>
        <authorList>
            <person name="Badouin H."/>
            <person name="Gouzy J."/>
            <person name="Grassa C.J."/>
            <person name="Murat F."/>
            <person name="Staton S.E."/>
            <person name="Cottret L."/>
            <person name="Lelandais-Briere C."/>
            <person name="Owens G.L."/>
            <person name="Carrere S."/>
            <person name="Mayjonade B."/>
            <person name="Legrand L."/>
            <person name="Gill N."/>
            <person name="Kane N.C."/>
            <person name="Bowers J.E."/>
            <person name="Hubner S."/>
            <person name="Bellec A."/>
            <person name="Berard A."/>
            <person name="Berges H."/>
            <person name="Blanchet N."/>
            <person name="Boniface M.C."/>
            <person name="Brunel D."/>
            <person name="Catrice O."/>
            <person name="Chaidir N."/>
            <person name="Claudel C."/>
            <person name="Donnadieu C."/>
            <person name="Faraut T."/>
            <person name="Fievet G."/>
            <person name="Helmstetter N."/>
            <person name="King M."/>
            <person name="Knapp S.J."/>
            <person name="Lai Z."/>
            <person name="Le Paslier M.C."/>
            <person name="Lippi Y."/>
            <person name="Lorenzon L."/>
            <person name="Mandel J.R."/>
            <person name="Marage G."/>
            <person name="Marchand G."/>
            <person name="Marquand E."/>
            <person name="Bret-Mestries E."/>
            <person name="Morien E."/>
            <person name="Nambeesan S."/>
            <person name="Nguyen T."/>
            <person name="Pegot-Espagnet P."/>
            <person name="Pouilly N."/>
            <person name="Raftis F."/>
            <person name="Sallet E."/>
            <person name="Schiex T."/>
            <person name="Thomas J."/>
            <person name="Vandecasteele C."/>
            <person name="Vares D."/>
            <person name="Vear F."/>
            <person name="Vautrin S."/>
            <person name="Crespi M."/>
            <person name="Mangin B."/>
            <person name="Burke J.M."/>
            <person name="Salse J."/>
            <person name="Munos S."/>
            <person name="Vincourt P."/>
            <person name="Rieseberg L.H."/>
            <person name="Langlade N.B."/>
        </authorList>
    </citation>
    <scope>NUCLEOTIDE SEQUENCE [LARGE SCALE GENOMIC DNA]</scope>
    <source>
        <strain evidence="2">cv. SF193</strain>
    </source>
</reference>
<evidence type="ECO:0000313" key="2">
    <source>
        <dbReference type="Proteomes" id="UP000215914"/>
    </source>
</evidence>
<protein>
    <submittedName>
        <fullName evidence="1">Uncharacterized protein</fullName>
    </submittedName>
</protein>
<accession>A0A251RRZ6</accession>
<gene>
    <name evidence="1" type="ORF">HannXRQ_Chr17g0556731</name>
</gene>